<dbReference type="InterPro" id="IPR014746">
    <property type="entry name" value="Gln_synth/guanido_kin_cat_dom"/>
</dbReference>
<dbReference type="RefSeq" id="WP_117397124.1">
    <property type="nucleotide sequence ID" value="NZ_CP021332.1"/>
</dbReference>
<dbReference type="Gene3D" id="3.10.20.70">
    <property type="entry name" value="Glutamine synthetase, N-terminal domain"/>
    <property type="match status" value="1"/>
</dbReference>
<name>A0A2R4MJK8_9HYPH</name>
<dbReference type="Pfam" id="PF16952">
    <property type="entry name" value="Gln-synt_N_2"/>
    <property type="match status" value="1"/>
</dbReference>
<dbReference type="SUPFAM" id="SSF55931">
    <property type="entry name" value="Glutamine synthetase/guanido kinase"/>
    <property type="match status" value="1"/>
</dbReference>
<dbReference type="InterPro" id="IPR008147">
    <property type="entry name" value="Gln_synt_N"/>
</dbReference>
<accession>A0A2R4MJK8</accession>
<evidence type="ECO:0000259" key="9">
    <source>
        <dbReference type="PROSITE" id="PS51987"/>
    </source>
</evidence>
<dbReference type="PANTHER" id="PTHR43785:SF12">
    <property type="entry name" value="TYPE-1 GLUTAMINE SYNTHETASE 2"/>
    <property type="match status" value="1"/>
</dbReference>
<sequence length="437" mass="47908">MNRSPLIFAATCDPSGQVRGKAFPATERESRMNKGVGWVPTNSLITCFDTIAPSPFGALGDTVIIPDETAEISVNFGTDAPSERLALGDICNLDGTPWALCPRSILQSALDRLDRVAGLQVNTAFEHEFQMPDLDLQPGEAFNYGAFAKNRDFGEALVAAMGDAGITPDTFLKEYGARQFEVTNAPSQGKTAADWAVLLRELTKRLAHMMGHHASFVPIIDPDGVGNGVHIHISFLDQQGAPATYDKAHPFGMSQKTGSFIAGILKYLDSFLALTAPSDISYMRLTPHRWSAAYNNLGYHDREAAVRICPVTATSEKKIAKQYNFEFRAADAAASPYLAMAALVHAGAQGIEDKLPIPEVGQEDLSELDAQTLEARGYIRLPQSLSEALDRFEENDTVRSWFDPQFSDVYLAIKRAEIEHVKNMSDVEKCHLYSKVY</sequence>
<dbReference type="SMART" id="SM01230">
    <property type="entry name" value="Gln-synt_C"/>
    <property type="match status" value="1"/>
</dbReference>
<dbReference type="Proteomes" id="UP000258927">
    <property type="component" value="Plasmid pHL2708Y3"/>
</dbReference>
<evidence type="ECO:0000313" key="10">
    <source>
        <dbReference type="EMBL" id="AVX06177.1"/>
    </source>
</evidence>
<evidence type="ECO:0000256" key="2">
    <source>
        <dbReference type="ARBA" id="ARBA00003117"/>
    </source>
</evidence>
<comment type="similarity">
    <text evidence="7 8">Belongs to the glutamine synthetase family.</text>
</comment>
<evidence type="ECO:0000256" key="8">
    <source>
        <dbReference type="RuleBase" id="RU000384"/>
    </source>
</evidence>
<dbReference type="Pfam" id="PF00120">
    <property type="entry name" value="Gln-synt_C"/>
    <property type="match status" value="1"/>
</dbReference>
<dbReference type="InterPro" id="IPR036651">
    <property type="entry name" value="Gln_synt_N_sf"/>
</dbReference>
<dbReference type="EMBL" id="CP021332">
    <property type="protein sequence ID" value="AVX06177.1"/>
    <property type="molecule type" value="Genomic_DNA"/>
</dbReference>
<keyword evidence="6" id="KW-0535">Nitrogen fixation</keyword>
<keyword evidence="10" id="KW-0614">Plasmid</keyword>
<organism evidence="10 11">
    <name type="scientific">Maritalea myrionectae</name>
    <dbReference type="NCBI Taxonomy" id="454601"/>
    <lineage>
        <taxon>Bacteria</taxon>
        <taxon>Pseudomonadati</taxon>
        <taxon>Pseudomonadota</taxon>
        <taxon>Alphaproteobacteria</taxon>
        <taxon>Hyphomicrobiales</taxon>
        <taxon>Devosiaceae</taxon>
        <taxon>Maritalea</taxon>
    </lineage>
</organism>
<comment type="function">
    <text evidence="2">Catalyzes the ATP-dependent biosynthesis of glutamine from glutamate and ammonia.</text>
</comment>
<keyword evidence="3 10" id="KW-0436">Ligase</keyword>
<gene>
    <name evidence="10" type="ORF">MXMO3_03674</name>
</gene>
<dbReference type="GO" id="GO:0004356">
    <property type="term" value="F:glutamine synthetase activity"/>
    <property type="evidence" value="ECO:0007669"/>
    <property type="project" value="InterPro"/>
</dbReference>
<evidence type="ECO:0000256" key="5">
    <source>
        <dbReference type="ARBA" id="ARBA00022840"/>
    </source>
</evidence>
<dbReference type="STRING" id="1122213.GCA_000423365_03408"/>
<dbReference type="KEGG" id="mmyr:MXMO3_03674"/>
<evidence type="ECO:0000256" key="6">
    <source>
        <dbReference type="ARBA" id="ARBA00023231"/>
    </source>
</evidence>
<comment type="cofactor">
    <cofactor evidence="1">
        <name>Mg(2+)</name>
        <dbReference type="ChEBI" id="CHEBI:18420"/>
    </cofactor>
</comment>
<dbReference type="PROSITE" id="PS51987">
    <property type="entry name" value="GS_CATALYTIC"/>
    <property type="match status" value="1"/>
</dbReference>
<reference evidence="10 11" key="1">
    <citation type="submission" date="2017-05" db="EMBL/GenBank/DDBJ databases">
        <title>Genome Analysis of Maritalea myrionectae HL2708#5.</title>
        <authorList>
            <consortium name="Cotde Inc.-PKNU"/>
            <person name="Jang D."/>
            <person name="Oh H.-M."/>
        </authorList>
    </citation>
    <scope>NUCLEOTIDE SEQUENCE [LARGE SCALE GENOMIC DNA]</scope>
    <source>
        <strain evidence="10 11">HL2708#5</strain>
        <plasmid evidence="11">phl2708y3</plasmid>
    </source>
</reference>
<dbReference type="InterPro" id="IPR008146">
    <property type="entry name" value="Gln_synth_cat_dom"/>
</dbReference>
<keyword evidence="5" id="KW-0067">ATP-binding</keyword>
<geneLocation type="plasmid" evidence="11">
    <name>phl2708y3</name>
</geneLocation>
<evidence type="ECO:0000256" key="1">
    <source>
        <dbReference type="ARBA" id="ARBA00001946"/>
    </source>
</evidence>
<dbReference type="PANTHER" id="PTHR43785">
    <property type="entry name" value="GAMMA-GLUTAMYLPUTRESCINE SYNTHETASE"/>
    <property type="match status" value="1"/>
</dbReference>
<evidence type="ECO:0000256" key="7">
    <source>
        <dbReference type="PROSITE-ProRule" id="PRU01331"/>
    </source>
</evidence>
<keyword evidence="11" id="KW-1185">Reference proteome</keyword>
<keyword evidence="4" id="KW-0547">Nucleotide-binding</keyword>
<feature type="domain" description="GS catalytic" evidence="9">
    <location>
        <begin position="102"/>
        <end position="437"/>
    </location>
</feature>
<dbReference type="GO" id="GO:0006542">
    <property type="term" value="P:glutamine biosynthetic process"/>
    <property type="evidence" value="ECO:0007669"/>
    <property type="project" value="InterPro"/>
</dbReference>
<protein>
    <submittedName>
        <fullName evidence="10">Glutamate--ammonia ligase</fullName>
    </submittedName>
</protein>
<dbReference type="GO" id="GO:0005524">
    <property type="term" value="F:ATP binding"/>
    <property type="evidence" value="ECO:0007669"/>
    <property type="project" value="UniProtKB-KW"/>
</dbReference>
<dbReference type="AlphaFoldDB" id="A0A2R4MJK8"/>
<proteinExistence type="inferred from homology"/>
<evidence type="ECO:0000313" key="11">
    <source>
        <dbReference type="Proteomes" id="UP000258927"/>
    </source>
</evidence>
<evidence type="ECO:0000256" key="3">
    <source>
        <dbReference type="ARBA" id="ARBA00022598"/>
    </source>
</evidence>
<evidence type="ECO:0000256" key="4">
    <source>
        <dbReference type="ARBA" id="ARBA00022741"/>
    </source>
</evidence>
<dbReference type="Gene3D" id="3.30.590.10">
    <property type="entry name" value="Glutamine synthetase/guanido kinase, catalytic domain"/>
    <property type="match status" value="1"/>
</dbReference>